<dbReference type="PANTHER" id="PTHR31558">
    <property type="entry name" value="CW14 PROTEIN"/>
    <property type="match status" value="1"/>
</dbReference>
<dbReference type="Pfam" id="PF07059">
    <property type="entry name" value="EDR2_C"/>
    <property type="match status" value="1"/>
</dbReference>
<proteinExistence type="predicted"/>
<feature type="domain" description="HAT C-terminal dimerisation" evidence="2">
    <location>
        <begin position="176"/>
        <end position="211"/>
    </location>
</feature>
<dbReference type="InterPro" id="IPR012337">
    <property type="entry name" value="RNaseH-like_sf"/>
</dbReference>
<evidence type="ECO:0000313" key="4">
    <source>
        <dbReference type="EMBL" id="KAK4341706.1"/>
    </source>
</evidence>
<dbReference type="InterPro" id="IPR008906">
    <property type="entry name" value="HATC_C_dom"/>
</dbReference>
<accession>A0AAE1QY97</accession>
<keyword evidence="5" id="KW-1185">Reference proteome</keyword>
<evidence type="ECO:0000259" key="2">
    <source>
        <dbReference type="Pfam" id="PF05699"/>
    </source>
</evidence>
<dbReference type="PANTHER" id="PTHR31558:SF16">
    <property type="entry name" value="FAMILY PROTEIN, PUTATIVE (DUF1336)-RELATED"/>
    <property type="match status" value="1"/>
</dbReference>
<evidence type="ECO:0000256" key="1">
    <source>
        <dbReference type="SAM" id="MobiDB-lite"/>
    </source>
</evidence>
<protein>
    <recommendedName>
        <fullName evidence="6">HAT C-terminal dimerisation domain-containing protein</fullName>
    </recommendedName>
</protein>
<dbReference type="AlphaFoldDB" id="A0AAE1QY97"/>
<organism evidence="4 5">
    <name type="scientific">Anisodus tanguticus</name>
    <dbReference type="NCBI Taxonomy" id="243964"/>
    <lineage>
        <taxon>Eukaryota</taxon>
        <taxon>Viridiplantae</taxon>
        <taxon>Streptophyta</taxon>
        <taxon>Embryophyta</taxon>
        <taxon>Tracheophyta</taxon>
        <taxon>Spermatophyta</taxon>
        <taxon>Magnoliopsida</taxon>
        <taxon>eudicotyledons</taxon>
        <taxon>Gunneridae</taxon>
        <taxon>Pentapetalae</taxon>
        <taxon>asterids</taxon>
        <taxon>lamiids</taxon>
        <taxon>Solanales</taxon>
        <taxon>Solanaceae</taxon>
        <taxon>Solanoideae</taxon>
        <taxon>Hyoscyameae</taxon>
        <taxon>Anisodus</taxon>
    </lineage>
</organism>
<dbReference type="EMBL" id="JAVYJV010000022">
    <property type="protein sequence ID" value="KAK4341706.1"/>
    <property type="molecule type" value="Genomic_DNA"/>
</dbReference>
<dbReference type="InterPro" id="IPR009769">
    <property type="entry name" value="EDR2_C"/>
</dbReference>
<dbReference type="SUPFAM" id="SSF53098">
    <property type="entry name" value="Ribonuclease H-like"/>
    <property type="match status" value="1"/>
</dbReference>
<evidence type="ECO:0000259" key="3">
    <source>
        <dbReference type="Pfam" id="PF07059"/>
    </source>
</evidence>
<evidence type="ECO:0008006" key="6">
    <source>
        <dbReference type="Google" id="ProtNLM"/>
    </source>
</evidence>
<reference evidence="4" key="1">
    <citation type="submission" date="2023-12" db="EMBL/GenBank/DDBJ databases">
        <title>Genome assembly of Anisodus tanguticus.</title>
        <authorList>
            <person name="Wang Y.-J."/>
        </authorList>
    </citation>
    <scope>NUCLEOTIDE SEQUENCE</scope>
    <source>
        <strain evidence="4">KB-2021</strain>
        <tissue evidence="4">Leaf</tissue>
    </source>
</reference>
<feature type="domain" description="Protein ENHANCED DISEASE RESISTANCE 2 C-terminal" evidence="3">
    <location>
        <begin position="290"/>
        <end position="369"/>
    </location>
</feature>
<name>A0AAE1QY97_9SOLA</name>
<feature type="region of interest" description="Disordered" evidence="1">
    <location>
        <begin position="1"/>
        <end position="44"/>
    </location>
</feature>
<dbReference type="Proteomes" id="UP001291623">
    <property type="component" value="Unassembled WGS sequence"/>
</dbReference>
<gene>
    <name evidence="4" type="ORF">RND71_040207</name>
</gene>
<evidence type="ECO:0000313" key="5">
    <source>
        <dbReference type="Proteomes" id="UP001291623"/>
    </source>
</evidence>
<feature type="region of interest" description="Disordered" evidence="1">
    <location>
        <begin position="68"/>
        <end position="104"/>
    </location>
</feature>
<feature type="compositionally biased region" description="Polar residues" evidence="1">
    <location>
        <begin position="16"/>
        <end position="33"/>
    </location>
</feature>
<dbReference type="Pfam" id="PF05699">
    <property type="entry name" value="Dimer_Tnp_hAT"/>
    <property type="match status" value="1"/>
</dbReference>
<dbReference type="GO" id="GO:0046983">
    <property type="term" value="F:protein dimerization activity"/>
    <property type="evidence" value="ECO:0007669"/>
    <property type="project" value="InterPro"/>
</dbReference>
<comment type="caution">
    <text evidence="4">The sequence shown here is derived from an EMBL/GenBank/DDBJ whole genome shotgun (WGS) entry which is preliminary data.</text>
</comment>
<sequence>MDDHNNKISNGKAKGASSSRGNQGKGTSSSHLIPTQDDFVDTQHFPTIPLDLDQELFSGIQEDFNLDDDLDDIPTNVDDNTPTSAPSTEIPPIPPSMRRGPAKRPLKSDAWTFFDRDVENQTSFFAASIESLEIECAVVPLLLTKLASWIFLFYGVLVPYQEVINEDGHEDFFEILWRGNEKTFPTLSLMARDVLNIQASSIAYESAFSQQISNRRPQTLISRRRLGNCVLFERLDTSGGRRCGQPEINEEDDENYNEILTEGSGSDVDQFDQQIPIPTEEPHEIIKQLEHRLVEDDMEKVKGFARESSVPFRERLKIMVGVVHPDELVSNATESTLLNAYNEKPVLSRPQHSFYQGPNYFEVDLDIHPTLQERD</sequence>